<evidence type="ECO:0000313" key="2">
    <source>
        <dbReference type="EMBL" id="WSE31082.1"/>
    </source>
</evidence>
<accession>A0ABZ1IAY1</accession>
<evidence type="ECO:0000313" key="3">
    <source>
        <dbReference type="Proteomes" id="UP001330812"/>
    </source>
</evidence>
<dbReference type="InterPro" id="IPR007344">
    <property type="entry name" value="GrpB/CoaE"/>
</dbReference>
<dbReference type="Proteomes" id="UP001330812">
    <property type="component" value="Chromosome"/>
</dbReference>
<feature type="domain" description="Methyltransferase type 11" evidence="1">
    <location>
        <begin position="231"/>
        <end position="324"/>
    </location>
</feature>
<dbReference type="Pfam" id="PF08241">
    <property type="entry name" value="Methyltransf_11"/>
    <property type="match status" value="1"/>
</dbReference>
<dbReference type="InterPro" id="IPR043519">
    <property type="entry name" value="NT_sf"/>
</dbReference>
<keyword evidence="3" id="KW-1185">Reference proteome</keyword>
<dbReference type="Gene3D" id="3.30.460.10">
    <property type="entry name" value="Beta Polymerase, domain 2"/>
    <property type="match status" value="1"/>
</dbReference>
<dbReference type="PANTHER" id="PTHR34822">
    <property type="entry name" value="GRPB DOMAIN PROTEIN (AFU_ORTHOLOGUE AFUA_1G01530)"/>
    <property type="match status" value="1"/>
</dbReference>
<dbReference type="Gene3D" id="3.40.50.150">
    <property type="entry name" value="Vaccinia Virus protein VP39"/>
    <property type="match status" value="1"/>
</dbReference>
<dbReference type="SUPFAM" id="SSF81301">
    <property type="entry name" value="Nucleotidyltransferase"/>
    <property type="match status" value="1"/>
</dbReference>
<dbReference type="RefSeq" id="WP_326833894.1">
    <property type="nucleotide sequence ID" value="NZ_CP142149.1"/>
</dbReference>
<evidence type="ECO:0000259" key="1">
    <source>
        <dbReference type="Pfam" id="PF08241"/>
    </source>
</evidence>
<sequence>MSSTSQQPRTDDEIRDSWVAEPPRLDSTVTLAEYDEQWPVFFDREAERIRTALGERVVLLDHVGSTSVPGLAAKPIIDILLEVPDSDDEDAYLPALEAAGYRLVIREPEWEKHRCFTRADPKVNLHVHSPGNGQTERYLLFRDRLRTRPEELATYLAKKRALAARTWTYLQHYADAKSEVIDEIVARARAAQYDAFSQAYADHAATSVTNALYDRPAIVELAGDVSGHRVLDVGCAAGHLSALLAGQGAEVVGVDVSEGLIALARKEFGGLATFEVADLAAPLSFADGAFDTVTASLVLHYLADFGPALRELHRVLRPGGQLVFSVHHPGEDWRWFERENYFETELLDDEFVLGTHRQAVKFYRRPLSETFDAVREAGFTVDRLEEPMPVAEADTADPRVAHLLRTKPRFLYFRCVAGEA</sequence>
<name>A0ABZ1IAY1_9PSEU</name>
<dbReference type="Pfam" id="PF04229">
    <property type="entry name" value="GrpB"/>
    <property type="match status" value="1"/>
</dbReference>
<dbReference type="InterPro" id="IPR013216">
    <property type="entry name" value="Methyltransf_11"/>
</dbReference>
<gene>
    <name evidence="2" type="ORF">VSH64_02930</name>
</gene>
<dbReference type="EMBL" id="CP142149">
    <property type="protein sequence ID" value="WSE31082.1"/>
    <property type="molecule type" value="Genomic_DNA"/>
</dbReference>
<organism evidence="2 3">
    <name type="scientific">Amycolatopsis rhabdoformis</name>
    <dbReference type="NCBI Taxonomy" id="1448059"/>
    <lineage>
        <taxon>Bacteria</taxon>
        <taxon>Bacillati</taxon>
        <taxon>Actinomycetota</taxon>
        <taxon>Actinomycetes</taxon>
        <taxon>Pseudonocardiales</taxon>
        <taxon>Pseudonocardiaceae</taxon>
        <taxon>Amycolatopsis</taxon>
    </lineage>
</organism>
<protein>
    <submittedName>
        <fullName evidence="2">GrpB family protein</fullName>
    </submittedName>
</protein>
<dbReference type="PANTHER" id="PTHR34822:SF1">
    <property type="entry name" value="GRPB FAMILY PROTEIN"/>
    <property type="match status" value="1"/>
</dbReference>
<dbReference type="SUPFAM" id="SSF53335">
    <property type="entry name" value="S-adenosyl-L-methionine-dependent methyltransferases"/>
    <property type="match status" value="1"/>
</dbReference>
<proteinExistence type="predicted"/>
<dbReference type="InterPro" id="IPR029063">
    <property type="entry name" value="SAM-dependent_MTases_sf"/>
</dbReference>
<dbReference type="CDD" id="cd02440">
    <property type="entry name" value="AdoMet_MTases"/>
    <property type="match status" value="1"/>
</dbReference>
<reference evidence="2 3" key="1">
    <citation type="journal article" date="2015" name="Int. J. Syst. Evol. Microbiol.">
        <title>Amycolatopsis rhabdoformis sp. nov., an actinomycete isolated from a tropical forest soil.</title>
        <authorList>
            <person name="Souza W.R."/>
            <person name="Silva R.E."/>
            <person name="Goodfellow M."/>
            <person name="Busarakam K."/>
            <person name="Figueiro F.S."/>
            <person name="Ferreira D."/>
            <person name="Rodrigues-Filho E."/>
            <person name="Moraes L.A.B."/>
            <person name="Zucchi T.D."/>
        </authorList>
    </citation>
    <scope>NUCLEOTIDE SEQUENCE [LARGE SCALE GENOMIC DNA]</scope>
    <source>
        <strain evidence="2 3">NCIMB 14900</strain>
    </source>
</reference>